<dbReference type="EMBL" id="QUSW01000001">
    <property type="protein sequence ID" value="RQP26139.1"/>
    <property type="molecule type" value="Genomic_DNA"/>
</dbReference>
<dbReference type="Proteomes" id="UP000267464">
    <property type="component" value="Unassembled WGS sequence"/>
</dbReference>
<gene>
    <name evidence="1" type="ORF">DZC73_03610</name>
</gene>
<dbReference type="AlphaFoldDB" id="A0A3N7JZD2"/>
<dbReference type="OrthoDB" id="69313at2"/>
<keyword evidence="2" id="KW-1185">Reference proteome</keyword>
<dbReference type="RefSeq" id="WP_124538812.1">
    <property type="nucleotide sequence ID" value="NZ_QUSW01000001.1"/>
</dbReference>
<dbReference type="Gene3D" id="3.40.50.300">
    <property type="entry name" value="P-loop containing nucleotide triphosphate hydrolases"/>
    <property type="match status" value="1"/>
</dbReference>
<organism evidence="1 2">
    <name type="scientific">Piscinibacter terrae</name>
    <dbReference type="NCBI Taxonomy" id="2496871"/>
    <lineage>
        <taxon>Bacteria</taxon>
        <taxon>Pseudomonadati</taxon>
        <taxon>Pseudomonadota</taxon>
        <taxon>Betaproteobacteria</taxon>
        <taxon>Burkholderiales</taxon>
        <taxon>Sphaerotilaceae</taxon>
        <taxon>Piscinibacter</taxon>
    </lineage>
</organism>
<protein>
    <submittedName>
        <fullName evidence="1">Mobilization protein</fullName>
    </submittedName>
</protein>
<proteinExistence type="predicted"/>
<dbReference type="SUPFAM" id="SSF52540">
    <property type="entry name" value="P-loop containing nucleoside triphosphate hydrolases"/>
    <property type="match status" value="1"/>
</dbReference>
<name>A0A3N7JZD2_9BURK</name>
<evidence type="ECO:0000313" key="2">
    <source>
        <dbReference type="Proteomes" id="UP000267464"/>
    </source>
</evidence>
<sequence length="231" mass="26019">MANIHFIGGEKGGVGKSVVARCVAQYLIDHNLPFLGFDTDRSHGALMRFYSGYASPVLVDRYESLDAIMEAAVEQPERRILVDLAAQTHEPLVRWMDESGVLNLADEMGIPIFYWHVMDSGKDSVDLLKKLLDRFGGQLRFVLVRNQVRGMDFSVLEESGEQARAMELGAQVVSVRHLHDSVMNRIDATNSSFWAAKNIGGLETAELGLMDRQRVKMWLRDVYREFDTVGI</sequence>
<accession>A0A3N7JZD2</accession>
<reference evidence="1 2" key="2">
    <citation type="submission" date="2018-12" db="EMBL/GenBank/DDBJ databases">
        <title>Rhizobacter gummiphilus sp. nov., a rubber-degrading bacterium isolated from the soil of a botanical garden in Japan.</title>
        <authorList>
            <person name="Shunsuke S.S."/>
        </authorList>
    </citation>
    <scope>NUCLEOTIDE SEQUENCE [LARGE SCALE GENOMIC DNA]</scope>
    <source>
        <strain evidence="1 2">S-16</strain>
    </source>
</reference>
<evidence type="ECO:0000313" key="1">
    <source>
        <dbReference type="EMBL" id="RQP26139.1"/>
    </source>
</evidence>
<reference evidence="1 2" key="1">
    <citation type="submission" date="2018-08" db="EMBL/GenBank/DDBJ databases">
        <authorList>
            <person name="Khan S.A."/>
            <person name="Jeon C.O."/>
            <person name="Chun B.H."/>
            <person name="Jeong S.E."/>
        </authorList>
    </citation>
    <scope>NUCLEOTIDE SEQUENCE [LARGE SCALE GENOMIC DNA]</scope>
    <source>
        <strain evidence="1 2">S-16</strain>
    </source>
</reference>
<dbReference type="InterPro" id="IPR027417">
    <property type="entry name" value="P-loop_NTPase"/>
</dbReference>
<comment type="caution">
    <text evidence="1">The sequence shown here is derived from an EMBL/GenBank/DDBJ whole genome shotgun (WGS) entry which is preliminary data.</text>
</comment>